<dbReference type="AlphaFoldDB" id="A0A2S9YUC6"/>
<dbReference type="Pfam" id="PF00561">
    <property type="entry name" value="Abhydrolase_1"/>
    <property type="match status" value="1"/>
</dbReference>
<dbReference type="PANTHER" id="PTHR11005">
    <property type="entry name" value="LYSOSOMAL ACID LIPASE-RELATED"/>
    <property type="match status" value="1"/>
</dbReference>
<sequence>MDWSWPWLVAFGALSFAVVTILAWAHYGFWVRRLGVDLDYAERYDLRADDGLPFTLLRLPPAELEPSPAYPPILMVHGIASNHRNIDAEEGRSLARHLRDLGRDVWLLTLRSGQPSLTVWQRARVNFSSMVDHDLPQAIDFVSEQTGSPTIDYVGFSMGGILLYAAVGRTVPAQRLRRVATIGSPARVAPPLRFLRALGFLPRFVFRVVWLRVLARMSAFAIEGLHTPLHRQIYNPHNVDRGATSRALVNLIEDVPAPLSADFAKWALDDGIIRVAGEDVLARLSEVRVPAIFFAGAADLVASPEAVRAAYDAWGAELEDVDKQFVVLGVDSGCEHDYGHGDLAIGERLSEELFAPLAAFLSSN</sequence>
<evidence type="ECO:0000256" key="3">
    <source>
        <dbReference type="SAM" id="Phobius"/>
    </source>
</evidence>
<gene>
    <name evidence="5" type="ORF">ENSA7_15960</name>
</gene>
<dbReference type="OrthoDB" id="5490537at2"/>
<feature type="domain" description="AB hydrolase-1" evidence="4">
    <location>
        <begin position="71"/>
        <end position="208"/>
    </location>
</feature>
<dbReference type="Proteomes" id="UP000238823">
    <property type="component" value="Unassembled WGS sequence"/>
</dbReference>
<evidence type="ECO:0000256" key="2">
    <source>
        <dbReference type="ARBA" id="ARBA00023098"/>
    </source>
</evidence>
<keyword evidence="2" id="KW-0443">Lipid metabolism</keyword>
<dbReference type="RefSeq" id="WP_106088629.1">
    <property type="nucleotide sequence ID" value="NZ_PVNL01000037.1"/>
</dbReference>
<keyword evidence="5" id="KW-0378">Hydrolase</keyword>
<dbReference type="EMBL" id="PVNL01000037">
    <property type="protein sequence ID" value="PRQ08696.1"/>
    <property type="molecule type" value="Genomic_DNA"/>
</dbReference>
<dbReference type="InterPro" id="IPR029058">
    <property type="entry name" value="AB_hydrolase_fold"/>
</dbReference>
<keyword evidence="3" id="KW-0472">Membrane</keyword>
<organism evidence="5 6">
    <name type="scientific">Enhygromyxa salina</name>
    <dbReference type="NCBI Taxonomy" id="215803"/>
    <lineage>
        <taxon>Bacteria</taxon>
        <taxon>Pseudomonadati</taxon>
        <taxon>Myxococcota</taxon>
        <taxon>Polyangia</taxon>
        <taxon>Nannocystales</taxon>
        <taxon>Nannocystaceae</taxon>
        <taxon>Enhygromyxa</taxon>
    </lineage>
</organism>
<evidence type="ECO:0000256" key="1">
    <source>
        <dbReference type="ARBA" id="ARBA00022963"/>
    </source>
</evidence>
<keyword evidence="1" id="KW-0442">Lipid degradation</keyword>
<protein>
    <submittedName>
        <fullName evidence="5">Alpha/beta hydrolase family protein</fullName>
    </submittedName>
</protein>
<name>A0A2S9YUC6_9BACT</name>
<keyword evidence="3" id="KW-0812">Transmembrane</keyword>
<dbReference type="GO" id="GO:0016787">
    <property type="term" value="F:hydrolase activity"/>
    <property type="evidence" value="ECO:0007669"/>
    <property type="project" value="UniProtKB-KW"/>
</dbReference>
<reference evidence="5 6" key="1">
    <citation type="submission" date="2018-03" db="EMBL/GenBank/DDBJ databases">
        <title>Draft Genome Sequences of the Obligatory Marine Myxobacteria Enhygromyxa salina SWB007.</title>
        <authorList>
            <person name="Poehlein A."/>
            <person name="Moghaddam J.A."/>
            <person name="Harms H."/>
            <person name="Alanjari M."/>
            <person name="Koenig G.M."/>
            <person name="Daniel R."/>
            <person name="Schaeberle T.F."/>
        </authorList>
    </citation>
    <scope>NUCLEOTIDE SEQUENCE [LARGE SCALE GENOMIC DNA]</scope>
    <source>
        <strain evidence="5 6">SWB007</strain>
    </source>
</reference>
<evidence type="ECO:0000259" key="4">
    <source>
        <dbReference type="Pfam" id="PF00561"/>
    </source>
</evidence>
<evidence type="ECO:0000313" key="5">
    <source>
        <dbReference type="EMBL" id="PRQ08696.1"/>
    </source>
</evidence>
<feature type="transmembrane region" description="Helical" evidence="3">
    <location>
        <begin position="6"/>
        <end position="25"/>
    </location>
</feature>
<proteinExistence type="predicted"/>
<keyword evidence="3" id="KW-1133">Transmembrane helix</keyword>
<evidence type="ECO:0000313" key="6">
    <source>
        <dbReference type="Proteomes" id="UP000238823"/>
    </source>
</evidence>
<accession>A0A2S9YUC6</accession>
<dbReference type="Gene3D" id="3.40.50.1820">
    <property type="entry name" value="alpha/beta hydrolase"/>
    <property type="match status" value="1"/>
</dbReference>
<dbReference type="SUPFAM" id="SSF53474">
    <property type="entry name" value="alpha/beta-Hydrolases"/>
    <property type="match status" value="1"/>
</dbReference>
<comment type="caution">
    <text evidence="5">The sequence shown here is derived from an EMBL/GenBank/DDBJ whole genome shotgun (WGS) entry which is preliminary data.</text>
</comment>
<dbReference type="InterPro" id="IPR000073">
    <property type="entry name" value="AB_hydrolase_1"/>
</dbReference>
<dbReference type="GO" id="GO:0016042">
    <property type="term" value="P:lipid catabolic process"/>
    <property type="evidence" value="ECO:0007669"/>
    <property type="project" value="UniProtKB-KW"/>
</dbReference>